<dbReference type="SUPFAM" id="SSF50249">
    <property type="entry name" value="Nucleic acid-binding proteins"/>
    <property type="match status" value="1"/>
</dbReference>
<dbReference type="AlphaFoldDB" id="A0AAV0YXX3"/>
<evidence type="ECO:0000313" key="1">
    <source>
        <dbReference type="EMBL" id="CAI8589908.1"/>
    </source>
</evidence>
<proteinExistence type="predicted"/>
<gene>
    <name evidence="1" type="ORF">VFH_I415880</name>
</gene>
<evidence type="ECO:0000313" key="2">
    <source>
        <dbReference type="Proteomes" id="UP001157006"/>
    </source>
</evidence>
<dbReference type="Proteomes" id="UP001157006">
    <property type="component" value="Chromosome 1L"/>
</dbReference>
<reference evidence="1 2" key="1">
    <citation type="submission" date="2023-01" db="EMBL/GenBank/DDBJ databases">
        <authorList>
            <person name="Kreplak J."/>
        </authorList>
    </citation>
    <scope>NUCLEOTIDE SEQUENCE [LARGE SCALE GENOMIC DNA]</scope>
</reference>
<sequence>MSRPPIAICDLMPEHNVWKLAIHIVDLGIIKEQNGGQIHVVTRSRELEIWNTLLKKNETYMIYNGEPLINNFSLKSFQDFLKGDFVVDYLYDIIGVVQNVARTQVPGAGKKTCVNLSLTDESGNELDFTLWETYASQFMTYSSDIDAPIIILTYAWCHQSSSNL</sequence>
<organism evidence="1 2">
    <name type="scientific">Vicia faba</name>
    <name type="common">Broad bean</name>
    <name type="synonym">Faba vulgaris</name>
    <dbReference type="NCBI Taxonomy" id="3906"/>
    <lineage>
        <taxon>Eukaryota</taxon>
        <taxon>Viridiplantae</taxon>
        <taxon>Streptophyta</taxon>
        <taxon>Embryophyta</taxon>
        <taxon>Tracheophyta</taxon>
        <taxon>Spermatophyta</taxon>
        <taxon>Magnoliopsida</taxon>
        <taxon>eudicotyledons</taxon>
        <taxon>Gunneridae</taxon>
        <taxon>Pentapetalae</taxon>
        <taxon>rosids</taxon>
        <taxon>fabids</taxon>
        <taxon>Fabales</taxon>
        <taxon>Fabaceae</taxon>
        <taxon>Papilionoideae</taxon>
        <taxon>50 kb inversion clade</taxon>
        <taxon>NPAAA clade</taxon>
        <taxon>Hologalegina</taxon>
        <taxon>IRL clade</taxon>
        <taxon>Fabeae</taxon>
        <taxon>Vicia</taxon>
    </lineage>
</organism>
<accession>A0AAV0YXX3</accession>
<protein>
    <submittedName>
        <fullName evidence="1">Uncharacterized protein</fullName>
    </submittedName>
</protein>
<dbReference type="Gene3D" id="2.40.50.140">
    <property type="entry name" value="Nucleic acid-binding proteins"/>
    <property type="match status" value="1"/>
</dbReference>
<dbReference type="InterPro" id="IPR012340">
    <property type="entry name" value="NA-bd_OB-fold"/>
</dbReference>
<name>A0AAV0YXX3_VICFA</name>
<dbReference type="EMBL" id="OX451736">
    <property type="protein sequence ID" value="CAI8589908.1"/>
    <property type="molecule type" value="Genomic_DNA"/>
</dbReference>
<keyword evidence="2" id="KW-1185">Reference proteome</keyword>